<organism evidence="2 3">
    <name type="scientific">Maribellus luteus</name>
    <dbReference type="NCBI Taxonomy" id="2305463"/>
    <lineage>
        <taxon>Bacteria</taxon>
        <taxon>Pseudomonadati</taxon>
        <taxon>Bacteroidota</taxon>
        <taxon>Bacteroidia</taxon>
        <taxon>Marinilabiliales</taxon>
        <taxon>Prolixibacteraceae</taxon>
        <taxon>Maribellus</taxon>
    </lineage>
</organism>
<protein>
    <submittedName>
        <fullName evidence="2">Uncharacterized protein</fullName>
    </submittedName>
</protein>
<feature type="transmembrane region" description="Helical" evidence="1">
    <location>
        <begin position="12"/>
        <end position="33"/>
    </location>
</feature>
<sequence>MQRNRRHKLDTVGAGLLAGLLLPLVIFLIVYLVNDPEIAFSEYLKGLWRIHALVKIGSLCVFTNLAVFWVFLKMKHERAARGVLGATLLYAFVVLISKAV</sequence>
<dbReference type="AlphaFoldDB" id="A0A399SW83"/>
<keyword evidence="1" id="KW-0472">Membrane</keyword>
<gene>
    <name evidence="2" type="ORF">D1614_19855</name>
</gene>
<name>A0A399SW83_9BACT</name>
<accession>A0A399SW83</accession>
<feature type="transmembrane region" description="Helical" evidence="1">
    <location>
        <begin position="79"/>
        <end position="97"/>
    </location>
</feature>
<dbReference type="EMBL" id="QWGR01000016">
    <property type="protein sequence ID" value="RIJ46227.1"/>
    <property type="molecule type" value="Genomic_DNA"/>
</dbReference>
<evidence type="ECO:0000313" key="2">
    <source>
        <dbReference type="EMBL" id="RIJ46227.1"/>
    </source>
</evidence>
<keyword evidence="1" id="KW-1133">Transmembrane helix</keyword>
<dbReference type="OrthoDB" id="1122097at2"/>
<keyword evidence="1" id="KW-0812">Transmembrane</keyword>
<dbReference type="Proteomes" id="UP000265926">
    <property type="component" value="Unassembled WGS sequence"/>
</dbReference>
<keyword evidence="3" id="KW-1185">Reference proteome</keyword>
<evidence type="ECO:0000313" key="3">
    <source>
        <dbReference type="Proteomes" id="UP000265926"/>
    </source>
</evidence>
<evidence type="ECO:0000256" key="1">
    <source>
        <dbReference type="SAM" id="Phobius"/>
    </source>
</evidence>
<feature type="transmembrane region" description="Helical" evidence="1">
    <location>
        <begin position="53"/>
        <end position="72"/>
    </location>
</feature>
<comment type="caution">
    <text evidence="2">The sequence shown here is derived from an EMBL/GenBank/DDBJ whole genome shotgun (WGS) entry which is preliminary data.</text>
</comment>
<dbReference type="RefSeq" id="WP_119439731.1">
    <property type="nucleotide sequence ID" value="NZ_QWGR01000016.1"/>
</dbReference>
<reference evidence="2 3" key="1">
    <citation type="submission" date="2018-08" db="EMBL/GenBank/DDBJ databases">
        <title>Pallidiluteibacterium maritimus gen. nov., sp. nov., isolated from coastal sediment.</title>
        <authorList>
            <person name="Zhou L.Y."/>
        </authorList>
    </citation>
    <scope>NUCLEOTIDE SEQUENCE [LARGE SCALE GENOMIC DNA]</scope>
    <source>
        <strain evidence="2 3">XSD2</strain>
    </source>
</reference>
<proteinExistence type="predicted"/>